<keyword evidence="2" id="KW-1133">Transmembrane helix</keyword>
<dbReference type="Pfam" id="PF00190">
    <property type="entry name" value="Cupin_1"/>
    <property type="match status" value="1"/>
</dbReference>
<dbReference type="CDD" id="cd02242">
    <property type="entry name" value="cupin_11S_legumin_N"/>
    <property type="match status" value="1"/>
</dbReference>
<reference evidence="4" key="1">
    <citation type="submission" date="2018-10" db="EMBL/GenBank/DDBJ databases">
        <title>Population genomic analysis revealed the cold adaptation of white poplar.</title>
        <authorList>
            <person name="Liu Y.-J."/>
        </authorList>
    </citation>
    <scope>NUCLEOTIDE SEQUENCE [LARGE SCALE GENOMIC DNA]</scope>
    <source>
        <strain evidence="4">PAL-ZL1</strain>
    </source>
</reference>
<evidence type="ECO:0000256" key="2">
    <source>
        <dbReference type="SAM" id="Phobius"/>
    </source>
</evidence>
<sequence>MSSNKRDDAALNIANANFRESMPSSLLGGLNQRLVSLKFGTKMMSSLNVLGVAVIRHTIQKRGLLLPAYTNTPKLVYVEQGRGIQGAVFPGCPETFQSSGQFSRDGSQSSEDQHQKVRQVREGDVVALPSGVADLVFITMVIHLSFLFNFSTQSILPTSLIRISGISSLLATHNENCKAKEAHTRETSLKVNVDAKTKIKVGDTSKTETAMSSAASMSKSWQKSRKIQDLEIEKQALLAIKIHTITLSCSALISVIPA</sequence>
<feature type="domain" description="Cupin type-1" evidence="3">
    <location>
        <begin position="24"/>
        <end position="156"/>
    </location>
</feature>
<proteinExistence type="predicted"/>
<dbReference type="AlphaFoldDB" id="A0A4U5NN97"/>
<feature type="transmembrane region" description="Helical" evidence="2">
    <location>
        <begin position="125"/>
        <end position="148"/>
    </location>
</feature>
<dbReference type="STRING" id="43335.A0A4U5NN97"/>
<dbReference type="InterPro" id="IPR011051">
    <property type="entry name" value="RmlC_Cupin_sf"/>
</dbReference>
<gene>
    <name evidence="4" type="ORF">D5086_0000250590</name>
</gene>
<dbReference type="Gene3D" id="2.60.120.10">
    <property type="entry name" value="Jelly Rolls"/>
    <property type="match status" value="1"/>
</dbReference>
<dbReference type="PANTHER" id="PTHR31189">
    <property type="entry name" value="OS03G0336100 PROTEIN-RELATED"/>
    <property type="match status" value="1"/>
</dbReference>
<dbReference type="EMBL" id="RCHU01000966">
    <property type="protein sequence ID" value="TKR85159.1"/>
    <property type="molecule type" value="Genomic_DNA"/>
</dbReference>
<feature type="region of interest" description="Disordered" evidence="1">
    <location>
        <begin position="98"/>
        <end position="118"/>
    </location>
</feature>
<protein>
    <recommendedName>
        <fullName evidence="3">Cupin type-1 domain-containing protein</fullName>
    </recommendedName>
</protein>
<comment type="caution">
    <text evidence="4">The sequence shown here is derived from an EMBL/GenBank/DDBJ whole genome shotgun (WGS) entry which is preliminary data.</text>
</comment>
<accession>A0A4U5NN97</accession>
<evidence type="ECO:0000256" key="1">
    <source>
        <dbReference type="SAM" id="MobiDB-lite"/>
    </source>
</evidence>
<feature type="compositionally biased region" description="Polar residues" evidence="1">
    <location>
        <begin position="98"/>
        <end position="110"/>
    </location>
</feature>
<organism evidence="4">
    <name type="scientific">Populus alba</name>
    <name type="common">White poplar</name>
    <dbReference type="NCBI Taxonomy" id="43335"/>
    <lineage>
        <taxon>Eukaryota</taxon>
        <taxon>Viridiplantae</taxon>
        <taxon>Streptophyta</taxon>
        <taxon>Embryophyta</taxon>
        <taxon>Tracheophyta</taxon>
        <taxon>Spermatophyta</taxon>
        <taxon>Magnoliopsida</taxon>
        <taxon>eudicotyledons</taxon>
        <taxon>Gunneridae</taxon>
        <taxon>Pentapetalae</taxon>
        <taxon>rosids</taxon>
        <taxon>fabids</taxon>
        <taxon>Malpighiales</taxon>
        <taxon>Salicaceae</taxon>
        <taxon>Saliceae</taxon>
        <taxon>Populus</taxon>
    </lineage>
</organism>
<dbReference type="SMART" id="SM00835">
    <property type="entry name" value="Cupin_1"/>
    <property type="match status" value="1"/>
</dbReference>
<dbReference type="SUPFAM" id="SSF51182">
    <property type="entry name" value="RmlC-like cupins"/>
    <property type="match status" value="1"/>
</dbReference>
<keyword evidence="2" id="KW-0472">Membrane</keyword>
<dbReference type="InterPro" id="IPR006045">
    <property type="entry name" value="Cupin_1"/>
</dbReference>
<dbReference type="InterPro" id="IPR050253">
    <property type="entry name" value="Seed_Storage-Functional"/>
</dbReference>
<dbReference type="InterPro" id="IPR014710">
    <property type="entry name" value="RmlC-like_jellyroll"/>
</dbReference>
<dbReference type="PANTHER" id="PTHR31189:SF48">
    <property type="entry name" value="LEGUMIN B"/>
    <property type="match status" value="1"/>
</dbReference>
<name>A0A4U5NN97_POPAL</name>
<evidence type="ECO:0000313" key="4">
    <source>
        <dbReference type="EMBL" id="TKR85159.1"/>
    </source>
</evidence>
<evidence type="ECO:0000259" key="3">
    <source>
        <dbReference type="SMART" id="SM00835"/>
    </source>
</evidence>
<keyword evidence="2" id="KW-0812">Transmembrane</keyword>